<keyword evidence="4" id="KW-0645">Protease</keyword>
<keyword evidence="7 11" id="KW-0862">Zinc</keyword>
<evidence type="ECO:0000256" key="3">
    <source>
        <dbReference type="ARBA" id="ARBA00007931"/>
    </source>
</evidence>
<evidence type="ECO:0000256" key="6">
    <source>
        <dbReference type="ARBA" id="ARBA00022801"/>
    </source>
</evidence>
<organism evidence="13 14">
    <name type="scientific">Roseicella aerolata</name>
    <dbReference type="NCBI Taxonomy" id="2883479"/>
    <lineage>
        <taxon>Bacteria</taxon>
        <taxon>Pseudomonadati</taxon>
        <taxon>Pseudomonadota</taxon>
        <taxon>Alphaproteobacteria</taxon>
        <taxon>Acetobacterales</taxon>
        <taxon>Roseomonadaceae</taxon>
        <taxon>Roseicella</taxon>
    </lineage>
</organism>
<dbReference type="EMBL" id="JAJAQI010000005">
    <property type="protein sequence ID" value="MCB4821122.1"/>
    <property type="molecule type" value="Genomic_DNA"/>
</dbReference>
<keyword evidence="14" id="KW-1185">Reference proteome</keyword>
<evidence type="ECO:0000256" key="11">
    <source>
        <dbReference type="RuleBase" id="RU362031"/>
    </source>
</evidence>
<reference evidence="13" key="1">
    <citation type="submission" date="2021-10" db="EMBL/GenBank/DDBJ databases">
        <title>Roseicella aerolatum sp. nov., isolated from aerosols of e-waste dismantling site.</title>
        <authorList>
            <person name="Qin T."/>
        </authorList>
    </citation>
    <scope>NUCLEOTIDE SEQUENCE</scope>
    <source>
        <strain evidence="13">GB24</strain>
    </source>
</reference>
<dbReference type="SUPFAM" id="SSF50156">
    <property type="entry name" value="PDZ domain-like"/>
    <property type="match status" value="1"/>
</dbReference>
<evidence type="ECO:0000256" key="9">
    <source>
        <dbReference type="ARBA" id="ARBA00023049"/>
    </source>
</evidence>
<dbReference type="Pfam" id="PF02163">
    <property type="entry name" value="Peptidase_M50"/>
    <property type="match status" value="1"/>
</dbReference>
<dbReference type="PROSITE" id="PS50106">
    <property type="entry name" value="PDZ"/>
    <property type="match status" value="1"/>
</dbReference>
<feature type="domain" description="PDZ" evidence="12">
    <location>
        <begin position="134"/>
        <end position="176"/>
    </location>
</feature>
<dbReference type="InterPro" id="IPR004387">
    <property type="entry name" value="Pept_M50_Zn"/>
</dbReference>
<evidence type="ECO:0000256" key="7">
    <source>
        <dbReference type="ARBA" id="ARBA00022833"/>
    </source>
</evidence>
<evidence type="ECO:0000313" key="14">
    <source>
        <dbReference type="Proteomes" id="UP001139311"/>
    </source>
</evidence>
<feature type="transmembrane region" description="Helical" evidence="11">
    <location>
        <begin position="114"/>
        <end position="136"/>
    </location>
</feature>
<keyword evidence="9 11" id="KW-0482">Metalloprotease</keyword>
<proteinExistence type="inferred from homology"/>
<dbReference type="GO" id="GO:0004222">
    <property type="term" value="F:metalloendopeptidase activity"/>
    <property type="evidence" value="ECO:0007669"/>
    <property type="project" value="InterPro"/>
</dbReference>
<dbReference type="EC" id="3.4.24.-" evidence="11"/>
<dbReference type="AlphaFoldDB" id="A0A9X1LA76"/>
<accession>A0A9X1LA76</accession>
<dbReference type="GO" id="GO:0046872">
    <property type="term" value="F:metal ion binding"/>
    <property type="evidence" value="ECO:0007669"/>
    <property type="project" value="UniProtKB-KW"/>
</dbReference>
<gene>
    <name evidence="13" type="primary">rseP</name>
    <name evidence="13" type="ORF">LHA35_05170</name>
</gene>
<keyword evidence="10 11" id="KW-0472">Membrane</keyword>
<comment type="similarity">
    <text evidence="3 11">Belongs to the peptidase M50B family.</text>
</comment>
<dbReference type="InterPro" id="IPR041489">
    <property type="entry name" value="PDZ_6"/>
</dbReference>
<dbReference type="PANTHER" id="PTHR42837">
    <property type="entry name" value="REGULATOR OF SIGMA-E PROTEASE RSEP"/>
    <property type="match status" value="1"/>
</dbReference>
<protein>
    <recommendedName>
        <fullName evidence="11">Zinc metalloprotease</fullName>
        <ecNumber evidence="11">3.4.24.-</ecNumber>
    </recommendedName>
</protein>
<dbReference type="CDD" id="cd06163">
    <property type="entry name" value="S2P-M50_PDZ_RseP-like"/>
    <property type="match status" value="1"/>
</dbReference>
<evidence type="ECO:0000256" key="4">
    <source>
        <dbReference type="ARBA" id="ARBA00022670"/>
    </source>
</evidence>
<dbReference type="PANTHER" id="PTHR42837:SF2">
    <property type="entry name" value="MEMBRANE METALLOPROTEASE ARASP2, CHLOROPLASTIC-RELATED"/>
    <property type="match status" value="1"/>
</dbReference>
<evidence type="ECO:0000256" key="2">
    <source>
        <dbReference type="ARBA" id="ARBA00004141"/>
    </source>
</evidence>
<dbReference type="GO" id="GO:0016020">
    <property type="term" value="C:membrane"/>
    <property type="evidence" value="ECO:0007669"/>
    <property type="project" value="UniProtKB-SubCell"/>
</dbReference>
<dbReference type="RefSeq" id="WP_226605395.1">
    <property type="nucleotide sequence ID" value="NZ_JAJAQI010000005.1"/>
</dbReference>
<sequence>MEFLGSLWNLLPALPRTLIAFAVVLGVLVFVHELGHYLAARWRGVHVEAFSIGFGRPVLKGTDRHGTEWRLGWIPLGGYVKMHGQETPEDAPPEIRASWQQGRTFHGKPVGSRAIVVAAGPFANFLLAILLFAGLFMTIGQPIGGTGIGTVVESSAAARAGLRAGDEIVALDGQKVARFDQVQRYVQPRAGQPIEVRVMRDGAELAVTAVPEPRAGAQGTVGVLGIQGGAARFERMDPFSAVVAGTVQTADITWQTLVGVGEMILGQRSAKELGGPIRIAEISGEAASLGLGALVNLMAVLSVSLGLLNLFPIPILDGGHLVFYAAEAIRGRPLPPKVQEYGFRAGFALLIALFLFASTNDIVEGGIGRAVARLLG</sequence>
<dbReference type="Proteomes" id="UP001139311">
    <property type="component" value="Unassembled WGS sequence"/>
</dbReference>
<dbReference type="SMART" id="SM00228">
    <property type="entry name" value="PDZ"/>
    <property type="match status" value="1"/>
</dbReference>
<dbReference type="GO" id="GO:0006508">
    <property type="term" value="P:proteolysis"/>
    <property type="evidence" value="ECO:0007669"/>
    <property type="project" value="UniProtKB-KW"/>
</dbReference>
<feature type="transmembrane region" description="Helical" evidence="11">
    <location>
        <begin position="341"/>
        <end position="363"/>
    </location>
</feature>
<dbReference type="InterPro" id="IPR001478">
    <property type="entry name" value="PDZ"/>
</dbReference>
<evidence type="ECO:0000256" key="8">
    <source>
        <dbReference type="ARBA" id="ARBA00022989"/>
    </source>
</evidence>
<comment type="cofactor">
    <cofactor evidence="1 11">
        <name>Zn(2+)</name>
        <dbReference type="ChEBI" id="CHEBI:29105"/>
    </cofactor>
</comment>
<keyword evidence="11" id="KW-0479">Metal-binding</keyword>
<dbReference type="Pfam" id="PF17820">
    <property type="entry name" value="PDZ_6"/>
    <property type="match status" value="1"/>
</dbReference>
<evidence type="ECO:0000313" key="13">
    <source>
        <dbReference type="EMBL" id="MCB4821122.1"/>
    </source>
</evidence>
<evidence type="ECO:0000256" key="5">
    <source>
        <dbReference type="ARBA" id="ARBA00022692"/>
    </source>
</evidence>
<evidence type="ECO:0000256" key="10">
    <source>
        <dbReference type="ARBA" id="ARBA00023136"/>
    </source>
</evidence>
<evidence type="ECO:0000256" key="1">
    <source>
        <dbReference type="ARBA" id="ARBA00001947"/>
    </source>
</evidence>
<dbReference type="NCBIfam" id="TIGR00054">
    <property type="entry name" value="RIP metalloprotease RseP"/>
    <property type="match status" value="1"/>
</dbReference>
<evidence type="ECO:0000259" key="12">
    <source>
        <dbReference type="PROSITE" id="PS50106"/>
    </source>
</evidence>
<comment type="caution">
    <text evidence="13">The sequence shown here is derived from an EMBL/GenBank/DDBJ whole genome shotgun (WGS) entry which is preliminary data.</text>
</comment>
<comment type="subcellular location">
    <subcellularLocation>
        <location evidence="2">Membrane</location>
        <topology evidence="2">Multi-pass membrane protein</topology>
    </subcellularLocation>
</comment>
<name>A0A9X1LA76_9PROT</name>
<dbReference type="Gene3D" id="2.30.42.10">
    <property type="match status" value="1"/>
</dbReference>
<feature type="transmembrane region" description="Helical" evidence="11">
    <location>
        <begin position="7"/>
        <end position="31"/>
    </location>
</feature>
<dbReference type="InterPro" id="IPR008915">
    <property type="entry name" value="Peptidase_M50"/>
</dbReference>
<feature type="transmembrane region" description="Helical" evidence="11">
    <location>
        <begin position="286"/>
        <end position="311"/>
    </location>
</feature>
<dbReference type="InterPro" id="IPR036034">
    <property type="entry name" value="PDZ_sf"/>
</dbReference>
<keyword evidence="6 11" id="KW-0378">Hydrolase</keyword>
<keyword evidence="8 11" id="KW-1133">Transmembrane helix</keyword>
<keyword evidence="5 11" id="KW-0812">Transmembrane</keyword>